<sequence>MVESATQSRGDTFTIDELVTMARDGRIRVPEFQRAFRWDSGDVLALFDSILKGYPVGSVLLWRKDAPKRRVTLGGLIIDAPARPNALWVVDGQQRITSLVNGVSADVVDRDSRFRVLYLVEAKKLVRPNDARGQLAIPLPDLFDIPRLLTWLQEHPEAFPFAADLQAVTARLRGFALPGSVVEQADEKVLRDIFDRMNTAGKRLRSAEIFDAIHRAVGEVSDESLSVGAIADRLAASTTFGRVDTAAVYQAILVRRHPDITRDPHGEFDQERRLVSDFPGEGREEGYRGAEDALERAIAFLTDQAGVPHATFLAYRFLLLIPVRFFALFPEPAERNLELLRRWFWRAAARAQELNLSGSTATVRSLAGNIKPGDESGSLQRLLEVVESTKPLPLPNLRLFRANQAASRIALCALWAAKPRALASGQVIDPAALALALEARETPTDVALEIVRRDALPSKLRLSAANRYIGLPDDDHTLRGLAKDGDARAAGVSTKVLDSLLVTKGDLDRINFGQLIEMVEEREARLERVVSKFLESRAGVGLESTRPLSDFNLDDDDEDDDEGLVVNEEDLTILDRSGEE</sequence>
<feature type="compositionally biased region" description="Acidic residues" evidence="1">
    <location>
        <begin position="552"/>
        <end position="580"/>
    </location>
</feature>
<evidence type="ECO:0000259" key="2">
    <source>
        <dbReference type="Pfam" id="PF03235"/>
    </source>
</evidence>
<gene>
    <name evidence="3" type="ORF">E9228_000976</name>
</gene>
<dbReference type="PANTHER" id="PTHR37292">
    <property type="entry name" value="VNG6097C"/>
    <property type="match status" value="1"/>
</dbReference>
<feature type="domain" description="GmrSD restriction endonucleases N-terminal" evidence="2">
    <location>
        <begin position="16"/>
        <end position="214"/>
    </location>
</feature>
<feature type="region of interest" description="Disordered" evidence="1">
    <location>
        <begin position="544"/>
        <end position="580"/>
    </location>
</feature>
<protein>
    <recommendedName>
        <fullName evidence="2">GmrSD restriction endonucleases N-terminal domain-containing protein</fullName>
    </recommendedName>
</protein>
<dbReference type="InterPro" id="IPR004919">
    <property type="entry name" value="GmrSD_N"/>
</dbReference>
<reference evidence="3 4" key="1">
    <citation type="submission" date="2020-03" db="EMBL/GenBank/DDBJ databases">
        <title>Above-ground endophytic microbial communities from plants in different locations in the United States.</title>
        <authorList>
            <person name="Frank C."/>
        </authorList>
    </citation>
    <scope>NUCLEOTIDE SEQUENCE [LARGE SCALE GENOMIC DNA]</scope>
    <source>
        <strain evidence="3 4">WW7</strain>
    </source>
</reference>
<keyword evidence="4" id="KW-1185">Reference proteome</keyword>
<dbReference type="Proteomes" id="UP001318300">
    <property type="component" value="Unassembled WGS sequence"/>
</dbReference>
<evidence type="ECO:0000313" key="3">
    <source>
        <dbReference type="EMBL" id="NII40340.1"/>
    </source>
</evidence>
<evidence type="ECO:0000256" key="1">
    <source>
        <dbReference type="SAM" id="MobiDB-lite"/>
    </source>
</evidence>
<organism evidence="3 4">
    <name type="scientific">Curtobacterium salicis</name>
    <dbReference type="NCBI Taxonomy" id="1779862"/>
    <lineage>
        <taxon>Bacteria</taxon>
        <taxon>Bacillati</taxon>
        <taxon>Actinomycetota</taxon>
        <taxon>Actinomycetes</taxon>
        <taxon>Micrococcales</taxon>
        <taxon>Microbacteriaceae</taxon>
        <taxon>Curtobacterium</taxon>
    </lineage>
</organism>
<dbReference type="RefSeq" id="WP_166779497.1">
    <property type="nucleotide sequence ID" value="NZ_JAAOYO010000002.1"/>
</dbReference>
<proteinExistence type="predicted"/>
<dbReference type="PANTHER" id="PTHR37292:SF2">
    <property type="entry name" value="DUF262 DOMAIN-CONTAINING PROTEIN"/>
    <property type="match status" value="1"/>
</dbReference>
<name>A0ABX0T960_9MICO</name>
<dbReference type="EMBL" id="JAAOYO010000002">
    <property type="protein sequence ID" value="NII40340.1"/>
    <property type="molecule type" value="Genomic_DNA"/>
</dbReference>
<accession>A0ABX0T960</accession>
<evidence type="ECO:0000313" key="4">
    <source>
        <dbReference type="Proteomes" id="UP001318300"/>
    </source>
</evidence>
<comment type="caution">
    <text evidence="3">The sequence shown here is derived from an EMBL/GenBank/DDBJ whole genome shotgun (WGS) entry which is preliminary data.</text>
</comment>
<dbReference type="Pfam" id="PF03235">
    <property type="entry name" value="GmrSD_N"/>
    <property type="match status" value="1"/>
</dbReference>